<dbReference type="GO" id="GO:0009247">
    <property type="term" value="P:glycolipid biosynthetic process"/>
    <property type="evidence" value="ECO:0007669"/>
    <property type="project" value="UniProtKB-ARBA"/>
</dbReference>
<keyword evidence="4 8" id="KW-0808">Transferase</keyword>
<feature type="transmembrane region" description="Helical" evidence="7">
    <location>
        <begin position="12"/>
        <end position="39"/>
    </location>
</feature>
<evidence type="ECO:0000313" key="9">
    <source>
        <dbReference type="Proteomes" id="UP000293162"/>
    </source>
</evidence>
<comment type="caution">
    <text evidence="8">The sequence shown here is derived from an EMBL/GenBank/DDBJ whole genome shotgun (WGS) entry which is preliminary data.</text>
</comment>
<accession>A0A4Q5M4I7</accession>
<dbReference type="RefSeq" id="WP_130019480.1">
    <property type="nucleotide sequence ID" value="NZ_SEWF01000003.1"/>
</dbReference>
<evidence type="ECO:0000256" key="4">
    <source>
        <dbReference type="ARBA" id="ARBA00022679"/>
    </source>
</evidence>
<keyword evidence="3" id="KW-0997">Cell inner membrane</keyword>
<evidence type="ECO:0000256" key="2">
    <source>
        <dbReference type="ARBA" id="ARBA00022475"/>
    </source>
</evidence>
<evidence type="ECO:0000313" key="8">
    <source>
        <dbReference type="EMBL" id="RYU97284.1"/>
    </source>
</evidence>
<dbReference type="GO" id="GO:0005886">
    <property type="term" value="C:plasma membrane"/>
    <property type="evidence" value="ECO:0007669"/>
    <property type="project" value="UniProtKB-SubCell"/>
</dbReference>
<dbReference type="GO" id="GO:0016746">
    <property type="term" value="F:acyltransferase activity"/>
    <property type="evidence" value="ECO:0007669"/>
    <property type="project" value="UniProtKB-KW"/>
</dbReference>
<keyword evidence="2" id="KW-1003">Cell membrane</keyword>
<sequence length="299" mass="35573">MQAVGYYLSLPFLYFISVLPFPLLYLLSDFCYLIIYYVVGYRKSVVRTNLRNSFPEKSEEELIKIEKAFFRYIVDFFLEMLKCLTISKESLLKRVSIENPEVVEELFNQGKSIIVSTGHYGNHEWVNQVLPFMLPFQIKTIYRVQHNAYFNQLFLDFRSKYGVEMIAMNEAYRKINTKEDKPYLLILANDQSAPADKAFWTTFLNQETSFFPGTEVFAHRFNVPVVYVCIKRVARGRYRAVFDMITTAPKEMPKGKILEEHAKKLERDIKQDPTPWMWSHKRWKYQKINGQYIDVNYRE</sequence>
<dbReference type="InterPro" id="IPR004960">
    <property type="entry name" value="LipA_acyltrans"/>
</dbReference>
<name>A0A4Q5M4I7_9BACT</name>
<comment type="subcellular location">
    <subcellularLocation>
        <location evidence="1">Cell inner membrane</location>
    </subcellularLocation>
</comment>
<evidence type="ECO:0000256" key="5">
    <source>
        <dbReference type="ARBA" id="ARBA00023136"/>
    </source>
</evidence>
<reference evidence="8 9" key="1">
    <citation type="submission" date="2019-02" db="EMBL/GenBank/DDBJ databases">
        <title>Bacterial novel species Emticicia sp. 17J42-9 isolated from soil.</title>
        <authorList>
            <person name="Jung H.-Y."/>
        </authorList>
    </citation>
    <scope>NUCLEOTIDE SEQUENCE [LARGE SCALE GENOMIC DNA]</scope>
    <source>
        <strain evidence="8 9">17J42-9</strain>
    </source>
</reference>
<dbReference type="EMBL" id="SEWF01000003">
    <property type="protein sequence ID" value="RYU97284.1"/>
    <property type="molecule type" value="Genomic_DNA"/>
</dbReference>
<keyword evidence="5 7" id="KW-0472">Membrane</keyword>
<dbReference type="AlphaFoldDB" id="A0A4Q5M4I7"/>
<dbReference type="OrthoDB" id="9801955at2"/>
<evidence type="ECO:0000256" key="3">
    <source>
        <dbReference type="ARBA" id="ARBA00022519"/>
    </source>
</evidence>
<dbReference type="CDD" id="cd07984">
    <property type="entry name" value="LPLAT_LABLAT-like"/>
    <property type="match status" value="1"/>
</dbReference>
<evidence type="ECO:0000256" key="7">
    <source>
        <dbReference type="SAM" id="Phobius"/>
    </source>
</evidence>
<keyword evidence="7" id="KW-0812">Transmembrane</keyword>
<dbReference type="PANTHER" id="PTHR30606:SF10">
    <property type="entry name" value="PHOSPHATIDYLINOSITOL MANNOSIDE ACYLTRANSFERASE"/>
    <property type="match status" value="1"/>
</dbReference>
<dbReference type="PANTHER" id="PTHR30606">
    <property type="entry name" value="LIPID A BIOSYNTHESIS LAUROYL ACYLTRANSFERASE"/>
    <property type="match status" value="1"/>
</dbReference>
<dbReference type="Pfam" id="PF03279">
    <property type="entry name" value="Lip_A_acyltrans"/>
    <property type="match status" value="1"/>
</dbReference>
<keyword evidence="6 8" id="KW-0012">Acyltransferase</keyword>
<dbReference type="Proteomes" id="UP000293162">
    <property type="component" value="Unassembled WGS sequence"/>
</dbReference>
<keyword evidence="7" id="KW-1133">Transmembrane helix</keyword>
<evidence type="ECO:0000256" key="1">
    <source>
        <dbReference type="ARBA" id="ARBA00004533"/>
    </source>
</evidence>
<keyword evidence="9" id="KW-1185">Reference proteome</keyword>
<protein>
    <submittedName>
        <fullName evidence="8">Lipid A biosynthesis acyltransferase</fullName>
    </submittedName>
</protein>
<gene>
    <name evidence="8" type="ORF">EWM59_03090</name>
</gene>
<evidence type="ECO:0000256" key="6">
    <source>
        <dbReference type="ARBA" id="ARBA00023315"/>
    </source>
</evidence>
<proteinExistence type="predicted"/>
<organism evidence="8 9">
    <name type="scientific">Emticicia agri</name>
    <dbReference type="NCBI Taxonomy" id="2492393"/>
    <lineage>
        <taxon>Bacteria</taxon>
        <taxon>Pseudomonadati</taxon>
        <taxon>Bacteroidota</taxon>
        <taxon>Cytophagia</taxon>
        <taxon>Cytophagales</taxon>
        <taxon>Leadbetterellaceae</taxon>
        <taxon>Emticicia</taxon>
    </lineage>
</organism>